<feature type="non-terminal residue" evidence="1">
    <location>
        <position position="117"/>
    </location>
</feature>
<comment type="caution">
    <text evidence="1">The sequence shown here is derived from an EMBL/GenBank/DDBJ whole genome shotgun (WGS) entry which is preliminary data.</text>
</comment>
<dbReference type="PANTHER" id="PTHR45735">
    <property type="entry name" value="CLEAVAGE STIMULATION FACTOR SUBUNIT 2"/>
    <property type="match status" value="1"/>
</dbReference>
<dbReference type="InterPro" id="IPR035979">
    <property type="entry name" value="RBD_domain_sf"/>
</dbReference>
<dbReference type="Pfam" id="PF00076">
    <property type="entry name" value="RRM_1"/>
    <property type="match status" value="1"/>
</dbReference>
<keyword evidence="2" id="KW-1185">Reference proteome</keyword>
<proteinExistence type="predicted"/>
<reference evidence="1" key="1">
    <citation type="submission" date="2022-03" db="EMBL/GenBank/DDBJ databases">
        <authorList>
            <person name="Martin C."/>
        </authorList>
    </citation>
    <scope>NUCLEOTIDE SEQUENCE</scope>
</reference>
<organism evidence="1 2">
    <name type="scientific">Owenia fusiformis</name>
    <name type="common">Polychaete worm</name>
    <dbReference type="NCBI Taxonomy" id="6347"/>
    <lineage>
        <taxon>Eukaryota</taxon>
        <taxon>Metazoa</taxon>
        <taxon>Spiralia</taxon>
        <taxon>Lophotrochozoa</taxon>
        <taxon>Annelida</taxon>
        <taxon>Polychaeta</taxon>
        <taxon>Sedentaria</taxon>
        <taxon>Canalipalpata</taxon>
        <taxon>Sabellida</taxon>
        <taxon>Oweniida</taxon>
        <taxon>Oweniidae</taxon>
        <taxon>Owenia</taxon>
    </lineage>
</organism>
<dbReference type="AlphaFoldDB" id="A0A8J1XIH2"/>
<dbReference type="InterPro" id="IPR000504">
    <property type="entry name" value="RRM_dom"/>
</dbReference>
<dbReference type="Gene3D" id="3.30.70.330">
    <property type="match status" value="1"/>
</dbReference>
<dbReference type="Proteomes" id="UP000749559">
    <property type="component" value="Unassembled WGS sequence"/>
</dbReference>
<dbReference type="EMBL" id="CAIIXF020000011">
    <property type="protein sequence ID" value="CAH1798142.1"/>
    <property type="molecule type" value="Genomic_DNA"/>
</dbReference>
<gene>
    <name evidence="1" type="ORF">OFUS_LOCUS22318</name>
</gene>
<dbReference type="SUPFAM" id="SSF54928">
    <property type="entry name" value="RNA-binding domain, RBD"/>
    <property type="match status" value="1"/>
</dbReference>
<dbReference type="InterPro" id="IPR012677">
    <property type="entry name" value="Nucleotide-bd_a/b_plait_sf"/>
</dbReference>
<dbReference type="GO" id="GO:0003729">
    <property type="term" value="F:mRNA binding"/>
    <property type="evidence" value="ECO:0007669"/>
    <property type="project" value="TreeGrafter"/>
</dbReference>
<sequence length="117" mass="13388">GTRLKTGREVKRDFKIYKMQGQQNMPMPPGSDFGLQAARERALRSVFVGNISYDTTEEQLREIFSQVGPVISFRLVYDRETGKPKGYGFCEYEDVETAQSAMRNLNNFDLSGRPLRV</sequence>
<dbReference type="GO" id="GO:0005847">
    <property type="term" value="C:mRNA cleavage and polyadenylation specificity factor complex"/>
    <property type="evidence" value="ECO:0007669"/>
    <property type="project" value="TreeGrafter"/>
</dbReference>
<evidence type="ECO:0000313" key="2">
    <source>
        <dbReference type="Proteomes" id="UP000749559"/>
    </source>
</evidence>
<dbReference type="SMART" id="SM00360">
    <property type="entry name" value="RRM"/>
    <property type="match status" value="1"/>
</dbReference>
<protein>
    <submittedName>
        <fullName evidence="1">Uncharacterized protein</fullName>
    </submittedName>
</protein>
<feature type="non-terminal residue" evidence="1">
    <location>
        <position position="1"/>
    </location>
</feature>
<dbReference type="CDD" id="cd12398">
    <property type="entry name" value="RRM_CSTF2_RNA15_like"/>
    <property type="match status" value="1"/>
</dbReference>
<dbReference type="PROSITE" id="PS50102">
    <property type="entry name" value="RRM"/>
    <property type="match status" value="1"/>
</dbReference>
<dbReference type="PANTHER" id="PTHR45735:SF2">
    <property type="entry name" value="CLEAVAGE STIMULATION FACTOR SUBUNIT 2"/>
    <property type="match status" value="1"/>
</dbReference>
<evidence type="ECO:0000313" key="1">
    <source>
        <dbReference type="EMBL" id="CAH1798142.1"/>
    </source>
</evidence>
<accession>A0A8J1XIH2</accession>
<name>A0A8J1XIH2_OWEFU</name>
<dbReference type="OrthoDB" id="272703at2759"/>